<feature type="region of interest" description="Disordered" evidence="5">
    <location>
        <begin position="114"/>
        <end position="145"/>
    </location>
</feature>
<evidence type="ECO:0008006" key="8">
    <source>
        <dbReference type="Google" id="ProtNLM"/>
    </source>
</evidence>
<dbReference type="Gene3D" id="3.40.50.1450">
    <property type="entry name" value="HybD-like"/>
    <property type="match status" value="1"/>
</dbReference>
<keyword evidence="7" id="KW-1185">Reference proteome</keyword>
<evidence type="ECO:0000256" key="5">
    <source>
        <dbReference type="SAM" id="MobiDB-lite"/>
    </source>
</evidence>
<keyword evidence="4" id="KW-0378">Hydrolase</keyword>
<dbReference type="PANTHER" id="PTHR30302">
    <property type="entry name" value="HYDROGENASE 1 MATURATION PROTEASE"/>
    <property type="match status" value="1"/>
</dbReference>
<evidence type="ECO:0000256" key="2">
    <source>
        <dbReference type="ARBA" id="ARBA00022670"/>
    </source>
</evidence>
<dbReference type="InterPro" id="IPR000671">
    <property type="entry name" value="Peptidase_A31"/>
</dbReference>
<comment type="similarity">
    <text evidence="1">Belongs to the peptidase A31 family.</text>
</comment>
<keyword evidence="2" id="KW-0645">Protease</keyword>
<dbReference type="PANTHER" id="PTHR30302:SF1">
    <property type="entry name" value="HYDROGENASE 2 MATURATION PROTEASE"/>
    <property type="match status" value="1"/>
</dbReference>
<dbReference type="InterPro" id="IPR023430">
    <property type="entry name" value="Pept_HybD-like_dom_sf"/>
</dbReference>
<comment type="caution">
    <text evidence="6">The sequence shown here is derived from an EMBL/GenBank/DDBJ whole genome shotgun (WGS) entry which is preliminary data.</text>
</comment>
<dbReference type="Proteomes" id="UP001499854">
    <property type="component" value="Unassembled WGS sequence"/>
</dbReference>
<feature type="compositionally biased region" description="Acidic residues" evidence="5">
    <location>
        <begin position="115"/>
        <end position="124"/>
    </location>
</feature>
<dbReference type="CDD" id="cd00518">
    <property type="entry name" value="H2MP"/>
    <property type="match status" value="1"/>
</dbReference>
<evidence type="ECO:0000256" key="1">
    <source>
        <dbReference type="ARBA" id="ARBA00006814"/>
    </source>
</evidence>
<evidence type="ECO:0000256" key="3">
    <source>
        <dbReference type="ARBA" id="ARBA00022750"/>
    </source>
</evidence>
<dbReference type="EMBL" id="BAAAQM010000017">
    <property type="protein sequence ID" value="GAA1971237.1"/>
    <property type="molecule type" value="Genomic_DNA"/>
</dbReference>
<dbReference type="SUPFAM" id="SSF53163">
    <property type="entry name" value="HybD-like"/>
    <property type="match status" value="2"/>
</dbReference>
<keyword evidence="3" id="KW-0064">Aspartyl protease</keyword>
<name>A0ABN2RLU8_9ACTN</name>
<gene>
    <name evidence="6" type="ORF">GCM10009838_33130</name>
</gene>
<evidence type="ECO:0000256" key="4">
    <source>
        <dbReference type="ARBA" id="ARBA00022801"/>
    </source>
</evidence>
<reference evidence="6 7" key="1">
    <citation type="journal article" date="2019" name="Int. J. Syst. Evol. Microbiol.">
        <title>The Global Catalogue of Microorganisms (GCM) 10K type strain sequencing project: providing services to taxonomists for standard genome sequencing and annotation.</title>
        <authorList>
            <consortium name="The Broad Institute Genomics Platform"/>
            <consortium name="The Broad Institute Genome Sequencing Center for Infectious Disease"/>
            <person name="Wu L."/>
            <person name="Ma J."/>
        </authorList>
    </citation>
    <scope>NUCLEOTIDE SEQUENCE [LARGE SCALE GENOMIC DNA]</scope>
    <source>
        <strain evidence="6 7">JCM 16013</strain>
    </source>
</reference>
<evidence type="ECO:0000313" key="6">
    <source>
        <dbReference type="EMBL" id="GAA1971237.1"/>
    </source>
</evidence>
<accession>A0ABN2RLU8</accession>
<sequence>MSPRDAVVIGVGNTYRRDDGAGPAVVRALAATPSALPGHARLAVCDGEPTRLIDLWRGADLAIVVDAVSADPDAGMLPGNVMRWEWDERVGGLIGDEHGAEEGAQGTVAGAVTTADDDQDDDEPGLAPASHSASRPPLVEPAGTHALGPGAAIDLARALDLLPSRLVVLAVVGDDFGQGPGLSARAAAAVPVAVDRIAAEMR</sequence>
<organism evidence="6 7">
    <name type="scientific">Catenulispora subtropica</name>
    <dbReference type="NCBI Taxonomy" id="450798"/>
    <lineage>
        <taxon>Bacteria</taxon>
        <taxon>Bacillati</taxon>
        <taxon>Actinomycetota</taxon>
        <taxon>Actinomycetes</taxon>
        <taxon>Catenulisporales</taxon>
        <taxon>Catenulisporaceae</taxon>
        <taxon>Catenulispora</taxon>
    </lineage>
</organism>
<evidence type="ECO:0000313" key="7">
    <source>
        <dbReference type="Proteomes" id="UP001499854"/>
    </source>
</evidence>
<dbReference type="NCBIfam" id="TIGR00072">
    <property type="entry name" value="hydrog_prot"/>
    <property type="match status" value="1"/>
</dbReference>
<proteinExistence type="inferred from homology"/>
<dbReference type="RefSeq" id="WP_344657920.1">
    <property type="nucleotide sequence ID" value="NZ_BAAAQM010000017.1"/>
</dbReference>
<protein>
    <recommendedName>
        <fullName evidence="8">Hydrogenase maturation protease</fullName>
    </recommendedName>
</protein>